<evidence type="ECO:0000256" key="1">
    <source>
        <dbReference type="SAM" id="MobiDB-lite"/>
    </source>
</evidence>
<feature type="region of interest" description="Disordered" evidence="1">
    <location>
        <begin position="57"/>
        <end position="82"/>
    </location>
</feature>
<keyword evidence="3" id="KW-1185">Reference proteome</keyword>
<organism evidence="2 3">
    <name type="scientific">Streptomyces massasporeus</name>
    <dbReference type="NCBI Taxonomy" id="67324"/>
    <lineage>
        <taxon>Bacteria</taxon>
        <taxon>Bacillati</taxon>
        <taxon>Actinomycetota</taxon>
        <taxon>Actinomycetes</taxon>
        <taxon>Kitasatosporales</taxon>
        <taxon>Streptomycetaceae</taxon>
        <taxon>Streptomyces</taxon>
    </lineage>
</organism>
<proteinExistence type="predicted"/>
<protein>
    <recommendedName>
        <fullName evidence="4">Alpha/beta hydrolase family protein</fullName>
    </recommendedName>
</protein>
<evidence type="ECO:0008006" key="4">
    <source>
        <dbReference type="Google" id="ProtNLM"/>
    </source>
</evidence>
<accession>A0ABW6LKZ0</accession>
<reference evidence="2 3" key="1">
    <citation type="submission" date="2024-10" db="EMBL/GenBank/DDBJ databases">
        <title>The Natural Products Discovery Center: Release of the First 8490 Sequenced Strains for Exploring Actinobacteria Biosynthetic Diversity.</title>
        <authorList>
            <person name="Kalkreuter E."/>
            <person name="Kautsar S.A."/>
            <person name="Yang D."/>
            <person name="Bader C.D."/>
            <person name="Teijaro C.N."/>
            <person name="Fluegel L."/>
            <person name="Davis C.M."/>
            <person name="Simpson J.R."/>
            <person name="Lauterbach L."/>
            <person name="Steele A.D."/>
            <person name="Gui C."/>
            <person name="Meng S."/>
            <person name="Li G."/>
            <person name="Viehrig K."/>
            <person name="Ye F."/>
            <person name="Su P."/>
            <person name="Kiefer A.F."/>
            <person name="Nichols A."/>
            <person name="Cepeda A.J."/>
            <person name="Yan W."/>
            <person name="Fan B."/>
            <person name="Jiang Y."/>
            <person name="Adhikari A."/>
            <person name="Zheng C.-J."/>
            <person name="Schuster L."/>
            <person name="Cowan T.M."/>
            <person name="Smanski M.J."/>
            <person name="Chevrette M.G."/>
            <person name="De Carvalho L.P.S."/>
            <person name="Shen B."/>
        </authorList>
    </citation>
    <scope>NUCLEOTIDE SEQUENCE [LARGE SCALE GENOMIC DNA]</scope>
    <source>
        <strain evidence="2 3">NPDC007066</strain>
    </source>
</reference>
<sequence length="82" mass="8479">MTSVVFVHGTGVRGAAYEKTFSRIHSALLERLPEVNLLPCQWGDVLGAVQDVTGHGMGRVHDGGPATLDGARPAPNCPAGAS</sequence>
<comment type="caution">
    <text evidence="2">The sequence shown here is derived from an EMBL/GenBank/DDBJ whole genome shotgun (WGS) entry which is preliminary data.</text>
</comment>
<evidence type="ECO:0000313" key="3">
    <source>
        <dbReference type="Proteomes" id="UP001601288"/>
    </source>
</evidence>
<dbReference type="RefSeq" id="WP_358285800.1">
    <property type="nucleotide sequence ID" value="NZ_JBEYGJ010000024.1"/>
</dbReference>
<gene>
    <name evidence="2" type="ORF">ACFYM3_27295</name>
</gene>
<name>A0ABW6LKZ0_9ACTN</name>
<evidence type="ECO:0000313" key="2">
    <source>
        <dbReference type="EMBL" id="MFE9228267.1"/>
    </source>
</evidence>
<dbReference type="EMBL" id="JBIAFP010000017">
    <property type="protein sequence ID" value="MFE9228267.1"/>
    <property type="molecule type" value="Genomic_DNA"/>
</dbReference>
<dbReference type="Proteomes" id="UP001601288">
    <property type="component" value="Unassembled WGS sequence"/>
</dbReference>